<gene>
    <name evidence="2" type="ORF">KIPB_016008</name>
</gene>
<evidence type="ECO:0000313" key="2">
    <source>
        <dbReference type="EMBL" id="GIQ92315.1"/>
    </source>
</evidence>
<evidence type="ECO:0000313" key="3">
    <source>
        <dbReference type="Proteomes" id="UP000265618"/>
    </source>
</evidence>
<organism evidence="2 3">
    <name type="scientific">Kipferlia bialata</name>
    <dbReference type="NCBI Taxonomy" id="797122"/>
    <lineage>
        <taxon>Eukaryota</taxon>
        <taxon>Metamonada</taxon>
        <taxon>Carpediemonas-like organisms</taxon>
        <taxon>Kipferlia</taxon>
    </lineage>
</organism>
<feature type="region of interest" description="Disordered" evidence="1">
    <location>
        <begin position="1"/>
        <end position="40"/>
    </location>
</feature>
<dbReference type="AlphaFoldDB" id="A0A9K3DC65"/>
<proteinExistence type="predicted"/>
<protein>
    <submittedName>
        <fullName evidence="2">Uncharacterized protein</fullName>
    </submittedName>
</protein>
<dbReference type="EMBL" id="BDIP01009414">
    <property type="protein sequence ID" value="GIQ92315.1"/>
    <property type="molecule type" value="Genomic_DNA"/>
</dbReference>
<evidence type="ECO:0000256" key="1">
    <source>
        <dbReference type="SAM" id="MobiDB-lite"/>
    </source>
</evidence>
<accession>A0A9K3DC65</accession>
<name>A0A9K3DC65_9EUKA</name>
<reference evidence="2 3" key="1">
    <citation type="journal article" date="2018" name="PLoS ONE">
        <title>The draft genome of Kipferlia bialata reveals reductive genome evolution in fornicate parasites.</title>
        <authorList>
            <person name="Tanifuji G."/>
            <person name="Takabayashi S."/>
            <person name="Kume K."/>
            <person name="Takagi M."/>
            <person name="Nakayama T."/>
            <person name="Kamikawa R."/>
            <person name="Inagaki Y."/>
            <person name="Hashimoto T."/>
        </authorList>
    </citation>
    <scope>NUCLEOTIDE SEQUENCE [LARGE SCALE GENOMIC DNA]</scope>
    <source>
        <strain evidence="2">NY0173</strain>
    </source>
</reference>
<feature type="compositionally biased region" description="Acidic residues" evidence="1">
    <location>
        <begin position="24"/>
        <end position="40"/>
    </location>
</feature>
<sequence>MPQEEDTSMWICKEPPVSVKTGEEEREAEGEEVEVDPATQ</sequence>
<keyword evidence="3" id="KW-1185">Reference proteome</keyword>
<feature type="non-terminal residue" evidence="2">
    <location>
        <position position="40"/>
    </location>
</feature>
<comment type="caution">
    <text evidence="2">The sequence shown here is derived from an EMBL/GenBank/DDBJ whole genome shotgun (WGS) entry which is preliminary data.</text>
</comment>
<dbReference type="Proteomes" id="UP000265618">
    <property type="component" value="Unassembled WGS sequence"/>
</dbReference>